<comment type="caution">
    <text evidence="2">The sequence shown here is derived from an EMBL/GenBank/DDBJ whole genome shotgun (WGS) entry which is preliminary data.</text>
</comment>
<name>A0ABP4VUH5_9ACTN</name>
<dbReference type="Proteomes" id="UP001501057">
    <property type="component" value="Unassembled WGS sequence"/>
</dbReference>
<gene>
    <name evidence="2" type="ORF">GCM10009710_14850</name>
</gene>
<evidence type="ECO:0000313" key="2">
    <source>
        <dbReference type="EMBL" id="GAA1735463.1"/>
    </source>
</evidence>
<proteinExistence type="predicted"/>
<evidence type="ECO:0000313" key="3">
    <source>
        <dbReference type="Proteomes" id="UP001501057"/>
    </source>
</evidence>
<evidence type="ECO:0000256" key="1">
    <source>
        <dbReference type="SAM" id="MobiDB-lite"/>
    </source>
</evidence>
<organism evidence="2 3">
    <name type="scientific">Aeromicrobium alkaliterrae</name>
    <dbReference type="NCBI Taxonomy" id="302168"/>
    <lineage>
        <taxon>Bacteria</taxon>
        <taxon>Bacillati</taxon>
        <taxon>Actinomycetota</taxon>
        <taxon>Actinomycetes</taxon>
        <taxon>Propionibacteriales</taxon>
        <taxon>Nocardioidaceae</taxon>
        <taxon>Aeromicrobium</taxon>
    </lineage>
</organism>
<keyword evidence="3" id="KW-1185">Reference proteome</keyword>
<reference evidence="3" key="1">
    <citation type="journal article" date="2019" name="Int. J. Syst. Evol. Microbiol.">
        <title>The Global Catalogue of Microorganisms (GCM) 10K type strain sequencing project: providing services to taxonomists for standard genome sequencing and annotation.</title>
        <authorList>
            <consortium name="The Broad Institute Genomics Platform"/>
            <consortium name="The Broad Institute Genome Sequencing Center for Infectious Disease"/>
            <person name="Wu L."/>
            <person name="Ma J."/>
        </authorList>
    </citation>
    <scope>NUCLEOTIDE SEQUENCE [LARGE SCALE GENOMIC DNA]</scope>
    <source>
        <strain evidence="3">JCM 13518</strain>
    </source>
</reference>
<feature type="region of interest" description="Disordered" evidence="1">
    <location>
        <begin position="1"/>
        <end position="52"/>
    </location>
</feature>
<dbReference type="EMBL" id="BAAAME010000003">
    <property type="protein sequence ID" value="GAA1735463.1"/>
    <property type="molecule type" value="Genomic_DNA"/>
</dbReference>
<sequence>MQILRCAGAARARTHEGPDSAIAVPGPSGRSDASDQASESLEKLRVRDGSTPMPGPFVVEIVTFLT</sequence>
<accession>A0ABP4VUH5</accession>
<protein>
    <submittedName>
        <fullName evidence="2">Uncharacterized protein</fullName>
    </submittedName>
</protein>